<dbReference type="PANTHER" id="PTHR48443:SF1">
    <property type="entry name" value="DNA-DIRECTED RNA POLYMERASE SUBUNIT BETA"/>
    <property type="match status" value="1"/>
</dbReference>
<keyword evidence="2" id="KW-0804">Transcription</keyword>
<evidence type="ECO:0000313" key="3">
    <source>
        <dbReference type="Proteomes" id="UP000230097"/>
    </source>
</evidence>
<dbReference type="GO" id="GO:0000428">
    <property type="term" value="C:DNA-directed RNA polymerase complex"/>
    <property type="evidence" value="ECO:0007669"/>
    <property type="project" value="UniProtKB-KW"/>
</dbReference>
<name>A0A2M8DLM4_9BACT</name>
<evidence type="ECO:0000313" key="2">
    <source>
        <dbReference type="EMBL" id="PJB98757.1"/>
    </source>
</evidence>
<dbReference type="GO" id="GO:0003677">
    <property type="term" value="F:DNA binding"/>
    <property type="evidence" value="ECO:0007669"/>
    <property type="project" value="InterPro"/>
</dbReference>
<feature type="non-terminal residue" evidence="2">
    <location>
        <position position="1"/>
    </location>
</feature>
<dbReference type="Gene3D" id="1.10.1790.20">
    <property type="match status" value="1"/>
</dbReference>
<dbReference type="Proteomes" id="UP000230097">
    <property type="component" value="Unassembled WGS sequence"/>
</dbReference>
<dbReference type="Gene3D" id="1.10.150.390">
    <property type="match status" value="1"/>
</dbReference>
<feature type="domain" description="RNA polymerase Rpb1" evidence="1">
    <location>
        <begin position="3"/>
        <end position="79"/>
    </location>
</feature>
<dbReference type="SUPFAM" id="SSF64484">
    <property type="entry name" value="beta and beta-prime subunits of DNA dependent RNA-polymerase"/>
    <property type="match status" value="1"/>
</dbReference>
<dbReference type="GO" id="GO:0006351">
    <property type="term" value="P:DNA-templated transcription"/>
    <property type="evidence" value="ECO:0007669"/>
    <property type="project" value="InterPro"/>
</dbReference>
<organism evidence="2 3">
    <name type="scientific">Candidatus Nealsonbacteria bacterium CG_4_9_14_0_8_um_filter_36_17</name>
    <dbReference type="NCBI Taxonomy" id="1974693"/>
    <lineage>
        <taxon>Bacteria</taxon>
        <taxon>Candidatus Nealsoniibacteriota</taxon>
    </lineage>
</organism>
<dbReference type="CDD" id="cd02655">
    <property type="entry name" value="RNAP_beta'_C"/>
    <property type="match status" value="1"/>
</dbReference>
<evidence type="ECO:0000259" key="1">
    <source>
        <dbReference type="Pfam" id="PF04998"/>
    </source>
</evidence>
<dbReference type="AlphaFoldDB" id="A0A2M8DLM4"/>
<proteinExistence type="predicted"/>
<dbReference type="EMBL" id="PFTC01000026">
    <property type="protein sequence ID" value="PJB98757.1"/>
    <property type="molecule type" value="Genomic_DNA"/>
</dbReference>
<dbReference type="InterPro" id="IPR007081">
    <property type="entry name" value="RNA_pol_Rpb1_5"/>
</dbReference>
<protein>
    <submittedName>
        <fullName evidence="2">DNA-directed RNA polymerase subunit beta</fullName>
    </submittedName>
</protein>
<comment type="caution">
    <text evidence="2">The sequence shown here is derived from an EMBL/GenBank/DDBJ whole genome shotgun (WGS) entry which is preliminary data.</text>
</comment>
<reference evidence="3" key="1">
    <citation type="submission" date="2017-09" db="EMBL/GenBank/DDBJ databases">
        <title>Depth-based differentiation of microbial function through sediment-hosted aquifers and enrichment of novel symbionts in the deep terrestrial subsurface.</title>
        <authorList>
            <person name="Probst A.J."/>
            <person name="Ladd B."/>
            <person name="Jarett J.K."/>
            <person name="Geller-Mcgrath D.E."/>
            <person name="Sieber C.M.K."/>
            <person name="Emerson J.B."/>
            <person name="Anantharaman K."/>
            <person name="Thomas B.C."/>
            <person name="Malmstrom R."/>
            <person name="Stieglmeier M."/>
            <person name="Klingl A."/>
            <person name="Woyke T."/>
            <person name="Ryan C.M."/>
            <person name="Banfield J.F."/>
        </authorList>
    </citation>
    <scope>NUCLEOTIDE SEQUENCE [LARGE SCALE GENOMIC DNA]</scope>
</reference>
<gene>
    <name evidence="2" type="ORF">CO078_00890</name>
</gene>
<sequence>GKTVKKGEQLCEGNLDLKDLFKLSGKEKTCHYILKEIQRIYVSQGAQIHDKHLEVIIRQIFSRVKIKDSGDSDFTPGQIVERAKFLEENSRLRKEGKKTAKAIPILLGISRVALTTDSFLSAASFQETSRVLIKAAIEGREDKLRGLKENVIIGKLIPAGTGFKK</sequence>
<dbReference type="Pfam" id="PF04998">
    <property type="entry name" value="RNA_pol_Rpb1_5"/>
    <property type="match status" value="1"/>
</dbReference>
<dbReference type="PANTHER" id="PTHR48443">
    <property type="entry name" value="DNA-DIRECTED RNA POLYMERASE SUBUNIT BETA"/>
    <property type="match status" value="1"/>
</dbReference>
<keyword evidence="2" id="KW-0240">DNA-directed RNA polymerase</keyword>
<accession>A0A2M8DLM4</accession>
<dbReference type="GO" id="GO:0003899">
    <property type="term" value="F:DNA-directed RNA polymerase activity"/>
    <property type="evidence" value="ECO:0007669"/>
    <property type="project" value="InterPro"/>
</dbReference>